<dbReference type="GeneID" id="117029250"/>
<dbReference type="GO" id="GO:0035861">
    <property type="term" value="C:site of double-strand break"/>
    <property type="evidence" value="ECO:0007669"/>
    <property type="project" value="Ensembl"/>
</dbReference>
<reference evidence="2 5" key="4">
    <citation type="journal article" date="2020" name="Nature">
        <title>Six reference-quality genomes reveal evolution of bat adaptations.</title>
        <authorList>
            <person name="Jebb D."/>
            <person name="Huang Z."/>
            <person name="Pippel M."/>
            <person name="Hughes G.M."/>
            <person name="Lavrichenko K."/>
            <person name="Devanna P."/>
            <person name="Winkler S."/>
            <person name="Jermiin L.S."/>
            <person name="Skirmuntt E.C."/>
            <person name="Katzourakis A."/>
            <person name="Burkitt-Gray L."/>
            <person name="Ray D.A."/>
            <person name="Sullivan K.A.M."/>
            <person name="Roscito J.G."/>
            <person name="Kirilenko B.M."/>
            <person name="Davalos L.M."/>
            <person name="Corthals A.P."/>
            <person name="Power M.L."/>
            <person name="Jones G."/>
            <person name="Ransome R.D."/>
            <person name="Dechmann D.K.N."/>
            <person name="Locatelli A.G."/>
            <person name="Puechmaille S.J."/>
            <person name="Fedrigo O."/>
            <person name="Jarvis E.D."/>
            <person name="Hiller M."/>
            <person name="Vernes S.C."/>
            <person name="Myers E.W."/>
            <person name="Teeling E.C."/>
        </authorList>
    </citation>
    <scope>NUCLEOTIDE SEQUENCE [LARGE SCALE GENOMIC DNA]</scope>
    <source>
        <strain evidence="2">MRhiFer1</strain>
        <tissue evidence="2">Lung</tissue>
    </source>
</reference>
<evidence type="ECO:0000313" key="3">
    <source>
        <dbReference type="Ensembl" id="ENSRFEP00010030144.1"/>
    </source>
</evidence>
<evidence type="ECO:0000256" key="1">
    <source>
        <dbReference type="SAM" id="MobiDB-lite"/>
    </source>
</evidence>
<dbReference type="InterPro" id="IPR029293">
    <property type="entry name" value="RHNO1"/>
</dbReference>
<dbReference type="Ensembl" id="ENSRFET00010032701.1">
    <property type="protein sequence ID" value="ENSRFEP00010030144.1"/>
    <property type="gene ID" value="ENSRFEG00010019970.1"/>
</dbReference>
<feature type="compositionally biased region" description="Basic residues" evidence="1">
    <location>
        <begin position="1"/>
        <end position="10"/>
    </location>
</feature>
<evidence type="ECO:0000313" key="4">
    <source>
        <dbReference type="Proteomes" id="UP000472240"/>
    </source>
</evidence>
<feature type="region of interest" description="Disordered" evidence="1">
    <location>
        <begin position="62"/>
        <end position="111"/>
    </location>
</feature>
<dbReference type="GO" id="GO:0140463">
    <property type="term" value="F:chromatin-protein adaptor activity"/>
    <property type="evidence" value="ECO:0007669"/>
    <property type="project" value="Ensembl"/>
</dbReference>
<sequence>MPPRKKRRQTSQKAQLLFHQQPLEGPKHRYASPQYPITHTVRAPSKPIDHNTITSWVSPQFDGTAESWFPANRKRKRHHRDQAKHSSRKSTTSKFPQLPFESPQSSTSSATLGIPLTRECLSQSEKDISGRRLVPMLSPQSCGELSAHALQNLPYVFIAPDIQTPESSSGKEGPIPPDQRENSLSNYSLHTNTPESPDPGPVLVKDTPEEKYGVKVTWRRRRNLFTYLQERGKLSNSQFLVKN</sequence>
<feature type="compositionally biased region" description="Basic residues" evidence="1">
    <location>
        <begin position="72"/>
        <end position="88"/>
    </location>
</feature>
<dbReference type="PANTHER" id="PTHR35541">
    <property type="entry name" value="RAD9, HUS1, RAD1-INTERACTING NUCLEAR ORPHAN PROTEIN 1"/>
    <property type="match status" value="1"/>
</dbReference>
<dbReference type="GO" id="GO:0000725">
    <property type="term" value="P:recombinational repair"/>
    <property type="evidence" value="ECO:0007669"/>
    <property type="project" value="Ensembl"/>
</dbReference>
<reference evidence="3 4" key="1">
    <citation type="journal article" date="2015" name="Annu Rev Anim Biosci">
        <title>The Genome 10K Project: a way forward.</title>
        <authorList>
            <person name="Koepfli K.P."/>
            <person name="Paten B."/>
            <person name="O'Brien S.J."/>
            <person name="Koepfli K.P."/>
            <person name="Paten B."/>
            <person name="Antunes A."/>
            <person name="Belov K."/>
            <person name="Bustamante C."/>
            <person name="Castoe T.A."/>
            <person name="Clawson H."/>
            <person name="Crawford A.J."/>
            <person name="Diekhans M."/>
            <person name="Distel D."/>
            <person name="Durbin R."/>
            <person name="Earl D."/>
            <person name="Fujita M.K."/>
            <person name="Gamble T."/>
            <person name="Georges A."/>
            <person name="Gemmell N."/>
            <person name="Gilbert M.T."/>
            <person name="Graves J.M."/>
            <person name="Green R.E."/>
            <person name="Hickey G."/>
            <person name="Jarvis E.D."/>
            <person name="Johnson W."/>
            <person name="Komissarov A."/>
            <person name="Korf I."/>
            <person name="Kuhn R."/>
            <person name="Larkin D.M."/>
            <person name="Lewin H."/>
            <person name="Lopez J.V."/>
            <person name="Ma J."/>
            <person name="Marques-Bonet T."/>
            <person name="Miller W."/>
            <person name="Murphy R."/>
            <person name="Pevzner P."/>
            <person name="Shapiro B."/>
            <person name="Steiner C."/>
            <person name="Tamazian G."/>
            <person name="Venkatesh B."/>
            <person name="Wang J."/>
            <person name="Wayne R."/>
            <person name="Wiley E."/>
            <person name="Yang H."/>
            <person name="Zhang G."/>
            <person name="Haussler D."/>
            <person name="Ryder O."/>
            <person name="O'Brien S.J."/>
        </authorList>
    </citation>
    <scope>NUCLEOTIDE SEQUENCE</scope>
</reference>
<organism evidence="3 4">
    <name type="scientific">Rhinolophus ferrumequinum</name>
    <name type="common">Greater horseshoe bat</name>
    <dbReference type="NCBI Taxonomy" id="59479"/>
    <lineage>
        <taxon>Eukaryota</taxon>
        <taxon>Metazoa</taxon>
        <taxon>Chordata</taxon>
        <taxon>Craniata</taxon>
        <taxon>Vertebrata</taxon>
        <taxon>Euteleostomi</taxon>
        <taxon>Mammalia</taxon>
        <taxon>Eutheria</taxon>
        <taxon>Laurasiatheria</taxon>
        <taxon>Chiroptera</taxon>
        <taxon>Yinpterochiroptera</taxon>
        <taxon>Rhinolophoidea</taxon>
        <taxon>Rhinolophidae</taxon>
        <taxon>Rhinolophinae</taxon>
        <taxon>Rhinolophus</taxon>
    </lineage>
</organism>
<proteinExistence type="predicted"/>
<dbReference type="RefSeq" id="XP_032974278.1">
    <property type="nucleotide sequence ID" value="XM_033118387.1"/>
</dbReference>
<feature type="region of interest" description="Disordered" evidence="1">
    <location>
        <begin position="163"/>
        <end position="208"/>
    </location>
</feature>
<dbReference type="GO" id="GO:0097681">
    <property type="term" value="P:double-strand break repair via alternative nonhomologous end joining"/>
    <property type="evidence" value="ECO:0007669"/>
    <property type="project" value="Ensembl"/>
</dbReference>
<keyword evidence="4" id="KW-1185">Reference proteome</keyword>
<dbReference type="CTD" id="83695"/>
<dbReference type="Proteomes" id="UP000472240">
    <property type="component" value="Chromosome 10"/>
</dbReference>
<evidence type="ECO:0000313" key="2">
    <source>
        <dbReference type="EMBL" id="KAF6340381.1"/>
    </source>
</evidence>
<dbReference type="EMBL" id="JACAGC010000010">
    <property type="protein sequence ID" value="KAF6340381.1"/>
    <property type="molecule type" value="Genomic_DNA"/>
</dbReference>
<name>A0A671FXG8_RHIFE</name>
<reference evidence="3 4" key="2">
    <citation type="journal article" date="2018" name="Annu Rev Anim Biosci">
        <title>Bat Biology, Genomes, and the Bat1K Project: To Generate Chromosome-Level Genomes for All Living Bat Species.</title>
        <authorList>
            <person name="Teeling E.C."/>
            <person name="Vernes S.C."/>
            <person name="Davalos L.M."/>
            <person name="Ray D.A."/>
            <person name="Gilbert M.T.P."/>
            <person name="Myers E."/>
        </authorList>
    </citation>
    <scope>NUCLEOTIDE SEQUENCE</scope>
</reference>
<dbReference type="GO" id="GO:0071479">
    <property type="term" value="P:cellular response to ionizing radiation"/>
    <property type="evidence" value="ECO:0007669"/>
    <property type="project" value="Ensembl"/>
</dbReference>
<dbReference type="KEGG" id="rfq:117029250"/>
<dbReference type="PANTHER" id="PTHR35541:SF1">
    <property type="entry name" value="RAD9, HUS1, RAD1-INTERACTING NUCLEAR ORPHAN PROTEIN 1"/>
    <property type="match status" value="1"/>
</dbReference>
<dbReference type="Proteomes" id="UP000585614">
    <property type="component" value="Unassembled WGS sequence"/>
</dbReference>
<accession>A0A671FXG8</accession>
<dbReference type="GO" id="GO:0005634">
    <property type="term" value="C:nucleus"/>
    <property type="evidence" value="ECO:0007669"/>
    <property type="project" value="Ensembl"/>
</dbReference>
<dbReference type="GO" id="GO:0070318">
    <property type="term" value="P:positive regulation of G0 to G1 transition"/>
    <property type="evidence" value="ECO:0007669"/>
    <property type="project" value="Ensembl"/>
</dbReference>
<dbReference type="GO" id="GO:0000785">
    <property type="term" value="C:chromatin"/>
    <property type="evidence" value="ECO:0007669"/>
    <property type="project" value="Ensembl"/>
</dbReference>
<dbReference type="Pfam" id="PF15319">
    <property type="entry name" value="RHINO"/>
    <property type="match status" value="1"/>
</dbReference>
<evidence type="ECO:0000313" key="5">
    <source>
        <dbReference type="Proteomes" id="UP000585614"/>
    </source>
</evidence>
<dbReference type="GeneTree" id="ENSGT00390000003219"/>
<dbReference type="AlphaFoldDB" id="A0A671FXG8"/>
<dbReference type="GO" id="GO:1990166">
    <property type="term" value="P:protein localization to site of double-strand break"/>
    <property type="evidence" value="ECO:0007669"/>
    <property type="project" value="Ensembl"/>
</dbReference>
<gene>
    <name evidence="3" type="primary">RHNO1</name>
    <name evidence="2" type="ORF">mRhiFer1_014345</name>
</gene>
<reference evidence="3 4" key="3">
    <citation type="submission" date="2018-12" db="EMBL/GenBank/DDBJ databases">
        <title>G10K-VGP greater horseshoe bat female genome, primary haplotype.</title>
        <authorList>
            <person name="Teeling E."/>
            <person name="Myers G."/>
            <person name="Vernes S."/>
            <person name="Pippel M."/>
            <person name="Winkler S."/>
            <person name="Fedrigo O."/>
            <person name="Rhie A."/>
            <person name="Koren S."/>
            <person name="Phillippy A."/>
            <person name="Lewin H."/>
            <person name="Damas J."/>
            <person name="Howe K."/>
            <person name="Mountcastle J."/>
            <person name="Jarvis E.D."/>
        </authorList>
    </citation>
    <scope>NUCLEOTIDE SEQUENCE [LARGE SCALE GENOMIC DNA]</scope>
</reference>
<feature type="compositionally biased region" description="Polar residues" evidence="1">
    <location>
        <begin position="102"/>
        <end position="111"/>
    </location>
</feature>
<dbReference type="OrthoDB" id="9942438at2759"/>
<feature type="region of interest" description="Disordered" evidence="1">
    <location>
        <begin position="1"/>
        <end position="32"/>
    </location>
</feature>
<reference evidence="3" key="5">
    <citation type="submission" date="2025-05" db="UniProtKB">
        <authorList>
            <consortium name="Ensembl"/>
        </authorList>
    </citation>
    <scope>IDENTIFICATION</scope>
</reference>
<dbReference type="GO" id="GO:0000077">
    <property type="term" value="P:DNA damage checkpoint signaling"/>
    <property type="evidence" value="ECO:0007669"/>
    <property type="project" value="Ensembl"/>
</dbReference>
<feature type="compositionally biased region" description="Polar residues" evidence="1">
    <location>
        <begin position="182"/>
        <end position="195"/>
    </location>
</feature>
<dbReference type="OMA" id="PKHHYGS"/>
<protein>
    <submittedName>
        <fullName evidence="2 3">RAD9-HUS1-RAD1 interacting nuclear orphan 1</fullName>
    </submittedName>
</protein>
<dbReference type="GO" id="GO:0034644">
    <property type="term" value="P:cellular response to UV"/>
    <property type="evidence" value="ECO:0007669"/>
    <property type="project" value="Ensembl"/>
</dbReference>
<dbReference type="RefSeq" id="XP_032974277.1">
    <property type="nucleotide sequence ID" value="XM_033118386.1"/>
</dbReference>